<comment type="caution">
    <text evidence="4">The sequence shown here is derived from an EMBL/GenBank/DDBJ whole genome shotgun (WGS) entry which is preliminary data.</text>
</comment>
<evidence type="ECO:0000256" key="1">
    <source>
        <dbReference type="ARBA" id="ARBA00008828"/>
    </source>
</evidence>
<reference evidence="4 5" key="1">
    <citation type="submission" date="2024-04" db="EMBL/GenBank/DDBJ databases">
        <title>Tritrichomonas musculus Genome.</title>
        <authorList>
            <person name="Alves-Ferreira E."/>
            <person name="Grigg M."/>
            <person name="Lorenzi H."/>
            <person name="Galac M."/>
        </authorList>
    </citation>
    <scope>NUCLEOTIDE SEQUENCE [LARGE SCALE GENOMIC DNA]</scope>
    <source>
        <strain evidence="4 5">EAF2021</strain>
    </source>
</reference>
<dbReference type="Proteomes" id="UP001470230">
    <property type="component" value="Unassembled WGS sequence"/>
</dbReference>
<dbReference type="PANTHER" id="PTHR12354:SF1">
    <property type="entry name" value="INTERFERON-RELATED DEVELOPMENTAL REGULATOR 1"/>
    <property type="match status" value="1"/>
</dbReference>
<dbReference type="Pfam" id="PF05004">
    <property type="entry name" value="IFRD"/>
    <property type="match status" value="1"/>
</dbReference>
<proteinExistence type="inferred from homology"/>
<dbReference type="Gene3D" id="1.25.10.10">
    <property type="entry name" value="Leucine-rich Repeat Variant"/>
    <property type="match status" value="1"/>
</dbReference>
<evidence type="ECO:0000313" key="5">
    <source>
        <dbReference type="Proteomes" id="UP001470230"/>
    </source>
</evidence>
<accession>A0ABR2KPL5</accession>
<gene>
    <name evidence="4" type="ORF">M9Y10_029157</name>
</gene>
<dbReference type="InterPro" id="IPR039777">
    <property type="entry name" value="IFRD"/>
</dbReference>
<feature type="domain" description="Interferon-related developmental regulator N-terminal" evidence="3">
    <location>
        <begin position="20"/>
        <end position="282"/>
    </location>
</feature>
<dbReference type="EMBL" id="JAPFFF010000004">
    <property type="protein sequence ID" value="KAK8891935.1"/>
    <property type="molecule type" value="Genomic_DNA"/>
</dbReference>
<evidence type="ECO:0000256" key="2">
    <source>
        <dbReference type="SAM" id="MobiDB-lite"/>
    </source>
</evidence>
<dbReference type="SUPFAM" id="SSF48371">
    <property type="entry name" value="ARM repeat"/>
    <property type="match status" value="1"/>
</dbReference>
<dbReference type="PANTHER" id="PTHR12354">
    <property type="entry name" value="INTERFERON-RELATED DEVELOPMENTAL REGULATOR"/>
    <property type="match status" value="1"/>
</dbReference>
<dbReference type="InterPro" id="IPR016024">
    <property type="entry name" value="ARM-type_fold"/>
</dbReference>
<dbReference type="InterPro" id="IPR007701">
    <property type="entry name" value="Interferon-rel_develop_reg_N"/>
</dbReference>
<keyword evidence="5" id="KW-1185">Reference proteome</keyword>
<evidence type="ECO:0000259" key="3">
    <source>
        <dbReference type="Pfam" id="PF05004"/>
    </source>
</evidence>
<protein>
    <recommendedName>
        <fullName evidence="3">Interferon-related developmental regulator N-terminal domain-containing protein</fullName>
    </recommendedName>
</protein>
<sequence length="399" mass="45505">MHRREYKKKLADSALEEASEIVSDLDNWEEVWPSLIEKVASSRIELRVSALQSMNKILTARYIEYSEIEPFLEDTLNCLHNPIMSRASREEHDEALTVLCNLSLNTFAEFEPYVHIFLDDIIPSLPDMTEEESFRFFAIAFVVSISVSHQDLCMKVFRSLHGLMTNKKSRTTEFTEQMISSCIKSIGLLISTFPDEVVADTIYSDLTALIDLAVSNQKPLVILAAIDLIPIIYEAILTVESQNQTEEAVNAIKSKQFASKYKSKISDLGSDLSKKADQKTVKSRVKEVTDLLSNIAVRDGTLMEGASESIVLNSQEVEIFGVRNCLILSAIRRITKVHFQQQMSENLEIRDFFGFKLLSSDHALRLKKKNKGEIMKNRVQTKKEREMEINKKRRQKEGL</sequence>
<name>A0ABR2KPL5_9EUKA</name>
<dbReference type="InterPro" id="IPR011989">
    <property type="entry name" value="ARM-like"/>
</dbReference>
<evidence type="ECO:0000313" key="4">
    <source>
        <dbReference type="EMBL" id="KAK8891935.1"/>
    </source>
</evidence>
<feature type="region of interest" description="Disordered" evidence="2">
    <location>
        <begin position="377"/>
        <end position="399"/>
    </location>
</feature>
<organism evidence="4 5">
    <name type="scientific">Tritrichomonas musculus</name>
    <dbReference type="NCBI Taxonomy" id="1915356"/>
    <lineage>
        <taxon>Eukaryota</taxon>
        <taxon>Metamonada</taxon>
        <taxon>Parabasalia</taxon>
        <taxon>Tritrichomonadida</taxon>
        <taxon>Tritrichomonadidae</taxon>
        <taxon>Tritrichomonas</taxon>
    </lineage>
</organism>
<comment type="similarity">
    <text evidence="1">Belongs to the IFRD family.</text>
</comment>